<evidence type="ECO:0000313" key="1">
    <source>
        <dbReference type="EMBL" id="QHT27067.1"/>
    </source>
</evidence>
<organism evidence="1">
    <name type="scientific">viral metagenome</name>
    <dbReference type="NCBI Taxonomy" id="1070528"/>
    <lineage>
        <taxon>unclassified sequences</taxon>
        <taxon>metagenomes</taxon>
        <taxon>organismal metagenomes</taxon>
    </lineage>
</organism>
<dbReference type="Gene3D" id="2.160.10.10">
    <property type="entry name" value="Hexapeptide repeat proteins"/>
    <property type="match status" value="1"/>
</dbReference>
<proteinExistence type="predicted"/>
<dbReference type="InterPro" id="IPR011004">
    <property type="entry name" value="Trimer_LpxA-like_sf"/>
</dbReference>
<dbReference type="AlphaFoldDB" id="A0A6C0ED22"/>
<evidence type="ECO:0008006" key="2">
    <source>
        <dbReference type="Google" id="ProtNLM"/>
    </source>
</evidence>
<protein>
    <recommendedName>
        <fullName evidence="2">Pesticidal crystal protein Cry22Aa Ig-like domain-containing protein</fullName>
    </recommendedName>
</protein>
<dbReference type="EMBL" id="MN739809">
    <property type="protein sequence ID" value="QHT27067.1"/>
    <property type="molecule type" value="Genomic_DNA"/>
</dbReference>
<dbReference type="Gene3D" id="2.60.40.10">
    <property type="entry name" value="Immunoglobulins"/>
    <property type="match status" value="1"/>
</dbReference>
<accession>A0A6C0ED22</accession>
<name>A0A6C0ED22_9ZZZZ</name>
<sequence length="595" mass="63353">MSSVDIAQTIKYKQMLGLTNINSTTESSTLQASVSILGNLYVSGYSTLNGSVTINSNLNVSGNTILYNRLTNNSDLYVYNNFNSLSSISVKSNLNCQNILINGNLNLNNYSVLPNLTCYKDVSISGLIKFNNSFNINSIGSIGDSLNINGDKINIGNINSTININGTTTYFAVNQVKLLDKIVSVNLNSNTSSTTNIGDNCGFEIYSSSGKGFILTSPDAMRYQIKAPMDSQIKYISTVDNDNNLSISGNTILYGPLTTFSQLYVNGNTVINGNTIFNGSLITSGNTVFQNSSTFLSNIIISGDTILYNDATMNSSFSVNGTGNLRGNTTIRSTLNINSDTTVNGAMTLFSDLNIFGSSLLQGNTSLNSGLYVSGQSVIQGTTTILSSLNIIGNANILGTTTVATNLNVSDKSLLQGLTNLNSNLNVNGNIIINGNMTIGSILGYSSNNYSNLYILGQMISKLPHYNSNSDAVAGGVPLWGFYRTGGILKIRLNNIPPTIELIGASTIIINYGTSYIDPGINAYDIADSYVVPYLISISNSQITNIIATPIPILGNNTIISDTNSLLTGIYVITYSATDNAGNTSAPLYRTLIVS</sequence>
<dbReference type="InterPro" id="IPR013783">
    <property type="entry name" value="Ig-like_fold"/>
</dbReference>
<reference evidence="1" key="1">
    <citation type="journal article" date="2020" name="Nature">
        <title>Giant virus diversity and host interactions through global metagenomics.</title>
        <authorList>
            <person name="Schulz F."/>
            <person name="Roux S."/>
            <person name="Paez-Espino D."/>
            <person name="Jungbluth S."/>
            <person name="Walsh D.A."/>
            <person name="Denef V.J."/>
            <person name="McMahon K.D."/>
            <person name="Konstantinidis K.T."/>
            <person name="Eloe-Fadrosh E.A."/>
            <person name="Kyrpides N.C."/>
            <person name="Woyke T."/>
        </authorList>
    </citation>
    <scope>NUCLEOTIDE SEQUENCE</scope>
    <source>
        <strain evidence="1">GVMAG-M-3300023179-2</strain>
    </source>
</reference>
<dbReference type="SUPFAM" id="SSF51161">
    <property type="entry name" value="Trimeric LpxA-like enzymes"/>
    <property type="match status" value="1"/>
</dbReference>